<dbReference type="Gene3D" id="3.30.565.10">
    <property type="entry name" value="Histidine kinase-like ATPase, C-terminal domain"/>
    <property type="match status" value="1"/>
</dbReference>
<feature type="domain" description="SpoOB alpha-helical" evidence="4">
    <location>
        <begin position="233"/>
        <end position="284"/>
    </location>
</feature>
<evidence type="ECO:0000313" key="5">
    <source>
        <dbReference type="EMBL" id="MDU8689545.1"/>
    </source>
</evidence>
<dbReference type="RefSeq" id="WP_249237943.1">
    <property type="nucleotide sequence ID" value="NZ_CP094473.1"/>
</dbReference>
<comment type="caution">
    <text evidence="5">The sequence shown here is derived from an EMBL/GenBank/DDBJ whole genome shotgun (WGS) entry which is preliminary data.</text>
</comment>
<protein>
    <submittedName>
        <fullName evidence="5">GHKL domain-containing protein</fullName>
    </submittedName>
</protein>
<dbReference type="Gene3D" id="1.10.287.130">
    <property type="match status" value="1"/>
</dbReference>
<proteinExistence type="predicted"/>
<feature type="coiled-coil region" evidence="1">
    <location>
        <begin position="214"/>
        <end position="241"/>
    </location>
</feature>
<feature type="transmembrane region" description="Helical" evidence="2">
    <location>
        <begin position="6"/>
        <end position="27"/>
    </location>
</feature>
<name>A0ABU3U1U6_9FIRM</name>
<feature type="transmembrane region" description="Helical" evidence="2">
    <location>
        <begin position="186"/>
        <end position="205"/>
    </location>
</feature>
<feature type="transmembrane region" description="Helical" evidence="2">
    <location>
        <begin position="121"/>
        <end position="142"/>
    </location>
</feature>
<keyword evidence="2" id="KW-0812">Transmembrane</keyword>
<feature type="transmembrane region" description="Helical" evidence="2">
    <location>
        <begin position="39"/>
        <end position="60"/>
    </location>
</feature>
<reference evidence="5 6" key="1">
    <citation type="submission" date="2023-10" db="EMBL/GenBank/DDBJ databases">
        <title>Host Genetic Regulation of Human Gut Microbial Structural Variation.</title>
        <authorList>
            <person name="Harmsen H.J.M."/>
        </authorList>
    </citation>
    <scope>NUCLEOTIDE SEQUENCE [LARGE SCALE GENOMIC DNA]</scope>
    <source>
        <strain evidence="5 6">HTF-F</strain>
    </source>
</reference>
<dbReference type="PANTHER" id="PTHR40448:SF1">
    <property type="entry name" value="TWO-COMPONENT SENSOR HISTIDINE KINASE"/>
    <property type="match status" value="1"/>
</dbReference>
<keyword evidence="2" id="KW-0472">Membrane</keyword>
<dbReference type="Proteomes" id="UP001263246">
    <property type="component" value="Unassembled WGS sequence"/>
</dbReference>
<dbReference type="SUPFAM" id="SSF55874">
    <property type="entry name" value="ATPase domain of HSP90 chaperone/DNA topoisomerase II/histidine kinase"/>
    <property type="match status" value="1"/>
</dbReference>
<dbReference type="Pfam" id="PF14501">
    <property type="entry name" value="HATPase_c_5"/>
    <property type="match status" value="1"/>
</dbReference>
<dbReference type="InterPro" id="IPR032834">
    <property type="entry name" value="NatK-like_C"/>
</dbReference>
<evidence type="ECO:0000256" key="2">
    <source>
        <dbReference type="SAM" id="Phobius"/>
    </source>
</evidence>
<evidence type="ECO:0000313" key="6">
    <source>
        <dbReference type="Proteomes" id="UP001263246"/>
    </source>
</evidence>
<dbReference type="InterPro" id="IPR036890">
    <property type="entry name" value="HATPase_C_sf"/>
</dbReference>
<dbReference type="Pfam" id="PF14689">
    <property type="entry name" value="SPOB_a"/>
    <property type="match status" value="1"/>
</dbReference>
<dbReference type="InterPro" id="IPR039506">
    <property type="entry name" value="SPOB_a"/>
</dbReference>
<keyword evidence="2" id="KW-1133">Transmembrane helix</keyword>
<dbReference type="EMBL" id="JAWHPR010000007">
    <property type="protein sequence ID" value="MDU8689545.1"/>
    <property type="molecule type" value="Genomic_DNA"/>
</dbReference>
<feature type="domain" description="Sensor histidine kinase NatK-like C-terminal" evidence="3">
    <location>
        <begin position="330"/>
        <end position="428"/>
    </location>
</feature>
<evidence type="ECO:0000259" key="3">
    <source>
        <dbReference type="Pfam" id="PF14501"/>
    </source>
</evidence>
<gene>
    <name evidence="5" type="ORF">RX402_12495</name>
</gene>
<feature type="transmembrane region" description="Helical" evidence="2">
    <location>
        <begin position="154"/>
        <end position="174"/>
    </location>
</feature>
<keyword evidence="1" id="KW-0175">Coiled coil</keyword>
<sequence>MSSLLTEALSLCNLAAVGIFGIVLSAAFCEIEWTRRRRLLLVGCTILMLALQGVVSLRWGTGLARYLYPLITHLPLWLLLAAMTRRALWSLVSVLTAYLCCQLRRWAALLVIALFPAGGTVLQDATELIVTLPILLVLIRWIAPSVRALSRSPLLLQLQFGMIPLLSYLFDYFTRIYTDLLSSGNQAAVEFMPFVCSLAYLGFVLHTTQEQQLRSQLEQTRNSLNLQVTQAVREIEAMRESQRKASTYRHDLRHHLQYLSACIENGRTEAAQEYIHSVCAEIEASKVNVYCENEAANLILSSFAARAQHDGIDFRVHAAIPLILPLPDSDLCVLFSNALENALHAGQRQKQAGKPAVVETTAYEKDGRLFVQIANSCSFPVQFDAQGIPTTSQPGHGLGVRSICAIVEQYGGMYSFARQQDQFVLRISL</sequence>
<keyword evidence="6" id="KW-1185">Reference proteome</keyword>
<evidence type="ECO:0000256" key="1">
    <source>
        <dbReference type="SAM" id="Coils"/>
    </source>
</evidence>
<organism evidence="5 6">
    <name type="scientific">Faecalibacterium wellingii</name>
    <dbReference type="NCBI Taxonomy" id="2929491"/>
    <lineage>
        <taxon>Bacteria</taxon>
        <taxon>Bacillati</taxon>
        <taxon>Bacillota</taxon>
        <taxon>Clostridia</taxon>
        <taxon>Eubacteriales</taxon>
        <taxon>Oscillospiraceae</taxon>
        <taxon>Faecalibacterium</taxon>
    </lineage>
</organism>
<accession>A0ABU3U1U6</accession>
<dbReference type="PANTHER" id="PTHR40448">
    <property type="entry name" value="TWO-COMPONENT SENSOR HISTIDINE KINASE"/>
    <property type="match status" value="1"/>
</dbReference>
<evidence type="ECO:0000259" key="4">
    <source>
        <dbReference type="Pfam" id="PF14689"/>
    </source>
</evidence>